<dbReference type="Gene3D" id="1.10.150.240">
    <property type="entry name" value="Putative phosphatase, domain 2"/>
    <property type="match status" value="1"/>
</dbReference>
<organism evidence="1 2">
    <name type="scientific">Variovorax dokdonensis</name>
    <dbReference type="NCBI Taxonomy" id="344883"/>
    <lineage>
        <taxon>Bacteria</taxon>
        <taxon>Pseudomonadati</taxon>
        <taxon>Pseudomonadota</taxon>
        <taxon>Betaproteobacteria</taxon>
        <taxon>Burkholderiales</taxon>
        <taxon>Comamonadaceae</taxon>
        <taxon>Variovorax</taxon>
    </lineage>
</organism>
<dbReference type="EMBL" id="JASZYV010000001">
    <property type="protein sequence ID" value="MDM0043453.1"/>
    <property type="molecule type" value="Genomic_DNA"/>
</dbReference>
<name>A0ABT7N677_9BURK</name>
<dbReference type="RefSeq" id="WP_286658562.1">
    <property type="nucleotide sequence ID" value="NZ_JASZYV010000001.1"/>
</dbReference>
<accession>A0ABT7N677</accession>
<evidence type="ECO:0000313" key="2">
    <source>
        <dbReference type="Proteomes" id="UP001174908"/>
    </source>
</evidence>
<protein>
    <submittedName>
        <fullName evidence="1">Uncharacterized protein</fullName>
    </submittedName>
</protein>
<sequence>MLNDLPAQYLDAELDRNAYNAAFNELGLRWHWCSDVYAELLRERSDPDARMRLYLETHQPHLLRAYDAEFLCSVIAEKAAQHRQRLNGTGAMVSPAWFNWAEALGREIGV</sequence>
<proteinExistence type="predicted"/>
<comment type="caution">
    <text evidence="1">The sequence shown here is derived from an EMBL/GenBank/DDBJ whole genome shotgun (WGS) entry which is preliminary data.</text>
</comment>
<dbReference type="InterPro" id="IPR023198">
    <property type="entry name" value="PGP-like_dom2"/>
</dbReference>
<evidence type="ECO:0000313" key="1">
    <source>
        <dbReference type="EMBL" id="MDM0043453.1"/>
    </source>
</evidence>
<gene>
    <name evidence="1" type="ORF">QTH91_03080</name>
</gene>
<keyword evidence="2" id="KW-1185">Reference proteome</keyword>
<reference evidence="1" key="1">
    <citation type="submission" date="2023-06" db="EMBL/GenBank/DDBJ databases">
        <authorList>
            <person name="Jiang Y."/>
            <person name="Liu Q."/>
        </authorList>
    </citation>
    <scope>NUCLEOTIDE SEQUENCE</scope>
    <source>
        <strain evidence="1">CGMCC 1.12089</strain>
    </source>
</reference>
<dbReference type="Proteomes" id="UP001174908">
    <property type="component" value="Unassembled WGS sequence"/>
</dbReference>